<feature type="coiled-coil region" evidence="1">
    <location>
        <begin position="106"/>
        <end position="133"/>
    </location>
</feature>
<keyword evidence="3" id="KW-1133">Transmembrane helix</keyword>
<protein>
    <recommendedName>
        <fullName evidence="6">SLATT domain-containing protein</fullName>
    </recommendedName>
</protein>
<dbReference type="Proteomes" id="UP000442990">
    <property type="component" value="Unassembled WGS sequence"/>
</dbReference>
<dbReference type="RefSeq" id="WP_151469624.1">
    <property type="nucleotide sequence ID" value="NZ_WBKG01000009.1"/>
</dbReference>
<dbReference type="EMBL" id="WBKG01000009">
    <property type="protein sequence ID" value="KAB1988311.1"/>
    <property type="molecule type" value="Genomic_DNA"/>
</dbReference>
<evidence type="ECO:0000256" key="2">
    <source>
        <dbReference type="SAM" id="MobiDB-lite"/>
    </source>
</evidence>
<evidence type="ECO:0000256" key="3">
    <source>
        <dbReference type="SAM" id="Phobius"/>
    </source>
</evidence>
<name>A0A7J5DI48_9ACTN</name>
<accession>A0A7J5DI48</accession>
<reference evidence="4 5" key="1">
    <citation type="submission" date="2019-09" db="EMBL/GenBank/DDBJ databases">
        <title>Isolation and identification of active actinomycetes.</title>
        <authorList>
            <person name="Yu Z."/>
            <person name="Han C."/>
            <person name="Yu B."/>
        </authorList>
    </citation>
    <scope>NUCLEOTIDE SEQUENCE [LARGE SCALE GENOMIC DNA]</scope>
    <source>
        <strain evidence="4 5">NEAU-H2</strain>
    </source>
</reference>
<sequence length="160" mass="17581">MIRGFRRRDEPGGTPKSKPPPSSGDRAAQNGQEFEALLQKAEGLLASVRRGGRRQLTLRCLQAAVVLVPALALLVTDARRAALVAVLMAAGALGVAAELWAIRPVVRARERQLAELTELVDTLREVLVHLANRERWPGSRVRDARDRLAQFSIEQHGGLW</sequence>
<evidence type="ECO:0008006" key="6">
    <source>
        <dbReference type="Google" id="ProtNLM"/>
    </source>
</evidence>
<feature type="region of interest" description="Disordered" evidence="2">
    <location>
        <begin position="1"/>
        <end position="29"/>
    </location>
</feature>
<evidence type="ECO:0000256" key="1">
    <source>
        <dbReference type="SAM" id="Coils"/>
    </source>
</evidence>
<organism evidence="4 5">
    <name type="scientific">Streptomyces triticiradicis</name>
    <dbReference type="NCBI Taxonomy" id="2651189"/>
    <lineage>
        <taxon>Bacteria</taxon>
        <taxon>Bacillati</taxon>
        <taxon>Actinomycetota</taxon>
        <taxon>Actinomycetes</taxon>
        <taxon>Kitasatosporales</taxon>
        <taxon>Streptomycetaceae</taxon>
        <taxon>Streptomyces</taxon>
    </lineage>
</organism>
<feature type="transmembrane region" description="Helical" evidence="3">
    <location>
        <begin position="56"/>
        <end position="75"/>
    </location>
</feature>
<keyword evidence="3" id="KW-0812">Transmembrane</keyword>
<keyword evidence="3" id="KW-0472">Membrane</keyword>
<evidence type="ECO:0000313" key="5">
    <source>
        <dbReference type="Proteomes" id="UP000442990"/>
    </source>
</evidence>
<gene>
    <name evidence="4" type="ORF">F8144_14025</name>
</gene>
<dbReference type="AlphaFoldDB" id="A0A7J5DI48"/>
<evidence type="ECO:0000313" key="4">
    <source>
        <dbReference type="EMBL" id="KAB1988311.1"/>
    </source>
</evidence>
<keyword evidence="5" id="KW-1185">Reference proteome</keyword>
<proteinExistence type="predicted"/>
<comment type="caution">
    <text evidence="4">The sequence shown here is derived from an EMBL/GenBank/DDBJ whole genome shotgun (WGS) entry which is preliminary data.</text>
</comment>
<feature type="transmembrane region" description="Helical" evidence="3">
    <location>
        <begin position="81"/>
        <end position="102"/>
    </location>
</feature>
<keyword evidence="1" id="KW-0175">Coiled coil</keyword>